<dbReference type="InterPro" id="IPR036390">
    <property type="entry name" value="WH_DNA-bd_sf"/>
</dbReference>
<dbReference type="PROSITE" id="PS50042">
    <property type="entry name" value="CNMP_BINDING_3"/>
    <property type="match status" value="1"/>
</dbReference>
<organism evidence="5 6">
    <name type="scientific">Candidatus Faecivivens stercoripullorum</name>
    <dbReference type="NCBI Taxonomy" id="2840805"/>
    <lineage>
        <taxon>Bacteria</taxon>
        <taxon>Bacillati</taxon>
        <taxon>Bacillota</taxon>
        <taxon>Clostridia</taxon>
        <taxon>Eubacteriales</taxon>
        <taxon>Oscillospiraceae</taxon>
        <taxon>Oscillospiraceae incertae sedis</taxon>
        <taxon>Candidatus Faecivivens</taxon>
    </lineage>
</organism>
<proteinExistence type="predicted"/>
<keyword evidence="3" id="KW-0804">Transcription</keyword>
<dbReference type="InterPro" id="IPR014710">
    <property type="entry name" value="RmlC-like_jellyroll"/>
</dbReference>
<dbReference type="CDD" id="cd00038">
    <property type="entry name" value="CAP_ED"/>
    <property type="match status" value="1"/>
</dbReference>
<evidence type="ECO:0000256" key="1">
    <source>
        <dbReference type="ARBA" id="ARBA00023015"/>
    </source>
</evidence>
<evidence type="ECO:0000313" key="5">
    <source>
        <dbReference type="EMBL" id="HIT93897.1"/>
    </source>
</evidence>
<keyword evidence="2" id="KW-0238">DNA-binding</keyword>
<dbReference type="InterPro" id="IPR012318">
    <property type="entry name" value="HTH_CRP"/>
</dbReference>
<evidence type="ECO:0000256" key="2">
    <source>
        <dbReference type="ARBA" id="ARBA00023125"/>
    </source>
</evidence>
<dbReference type="InterPro" id="IPR000595">
    <property type="entry name" value="cNMP-bd_dom"/>
</dbReference>
<dbReference type="SUPFAM" id="SSF46785">
    <property type="entry name" value="Winged helix' DNA-binding domain"/>
    <property type="match status" value="1"/>
</dbReference>
<dbReference type="SUPFAM" id="SSF51206">
    <property type="entry name" value="cAMP-binding domain-like"/>
    <property type="match status" value="1"/>
</dbReference>
<name>A0A9D1KSA7_9FIRM</name>
<dbReference type="Proteomes" id="UP000824160">
    <property type="component" value="Unassembled WGS sequence"/>
</dbReference>
<reference evidence="5" key="1">
    <citation type="submission" date="2020-10" db="EMBL/GenBank/DDBJ databases">
        <authorList>
            <person name="Gilroy R."/>
        </authorList>
    </citation>
    <scope>NUCLEOTIDE SEQUENCE</scope>
    <source>
        <strain evidence="5">ChiBcec7-5410</strain>
    </source>
</reference>
<comment type="caution">
    <text evidence="5">The sequence shown here is derived from an EMBL/GenBank/DDBJ whole genome shotgun (WGS) entry which is preliminary data.</text>
</comment>
<dbReference type="GO" id="GO:0003677">
    <property type="term" value="F:DNA binding"/>
    <property type="evidence" value="ECO:0007669"/>
    <property type="project" value="UniProtKB-KW"/>
</dbReference>
<dbReference type="InterPro" id="IPR018490">
    <property type="entry name" value="cNMP-bd_dom_sf"/>
</dbReference>
<dbReference type="GO" id="GO:0006355">
    <property type="term" value="P:regulation of DNA-templated transcription"/>
    <property type="evidence" value="ECO:0007669"/>
    <property type="project" value="InterPro"/>
</dbReference>
<dbReference type="Gene3D" id="2.60.120.10">
    <property type="entry name" value="Jelly Rolls"/>
    <property type="match status" value="1"/>
</dbReference>
<protein>
    <submittedName>
        <fullName evidence="5">Cyclic nucleotide-binding domain-containing protein</fullName>
    </submittedName>
</protein>
<accession>A0A9D1KSA7</accession>
<evidence type="ECO:0000313" key="6">
    <source>
        <dbReference type="Proteomes" id="UP000824160"/>
    </source>
</evidence>
<sequence>MRIIPETRHLRTVVEEKGIPGHFTQWEDYSRRYLRFQAGEQILTAGKETPGFYFLLQGSIRVYALGADGRVRLLTLCREDDEVLLGDVEYLTGSYSPNHVEAVEESVLLLVPYDRERMETDIALYKYISVMLLKKMEQASENATHMIFQPLPRRLAGYLLTTSDNGIFTGRYTDAANYLGCSYRQLMRLISQFYRDGVLLRENGCIRILRPERLEELAGGAELAHE</sequence>
<keyword evidence="1" id="KW-0805">Transcription regulation</keyword>
<dbReference type="AlphaFoldDB" id="A0A9D1KSA7"/>
<gene>
    <name evidence="5" type="ORF">IAC43_01805</name>
</gene>
<evidence type="ECO:0000256" key="3">
    <source>
        <dbReference type="ARBA" id="ARBA00023163"/>
    </source>
</evidence>
<evidence type="ECO:0000259" key="4">
    <source>
        <dbReference type="PROSITE" id="PS50042"/>
    </source>
</evidence>
<dbReference type="Pfam" id="PF00027">
    <property type="entry name" value="cNMP_binding"/>
    <property type="match status" value="1"/>
</dbReference>
<dbReference type="Pfam" id="PF13545">
    <property type="entry name" value="HTH_Crp_2"/>
    <property type="match status" value="1"/>
</dbReference>
<reference evidence="5" key="2">
    <citation type="journal article" date="2021" name="PeerJ">
        <title>Extensive microbial diversity within the chicken gut microbiome revealed by metagenomics and culture.</title>
        <authorList>
            <person name="Gilroy R."/>
            <person name="Ravi A."/>
            <person name="Getino M."/>
            <person name="Pursley I."/>
            <person name="Horton D.L."/>
            <person name="Alikhan N.F."/>
            <person name="Baker D."/>
            <person name="Gharbi K."/>
            <person name="Hall N."/>
            <person name="Watson M."/>
            <person name="Adriaenssens E.M."/>
            <person name="Foster-Nyarko E."/>
            <person name="Jarju S."/>
            <person name="Secka A."/>
            <person name="Antonio M."/>
            <person name="Oren A."/>
            <person name="Chaudhuri R.R."/>
            <person name="La Ragione R."/>
            <person name="Hildebrand F."/>
            <person name="Pallen M.J."/>
        </authorList>
    </citation>
    <scope>NUCLEOTIDE SEQUENCE</scope>
    <source>
        <strain evidence="5">ChiBcec7-5410</strain>
    </source>
</reference>
<dbReference type="EMBL" id="DVLW01000046">
    <property type="protein sequence ID" value="HIT93897.1"/>
    <property type="molecule type" value="Genomic_DNA"/>
</dbReference>
<feature type="domain" description="Cyclic nucleotide-binding" evidence="4">
    <location>
        <begin position="36"/>
        <end position="119"/>
    </location>
</feature>